<keyword evidence="1" id="KW-0472">Membrane</keyword>
<protein>
    <recommendedName>
        <fullName evidence="4">SMODS and SLOG-associating 2TM effector domain-containing protein</fullName>
    </recommendedName>
</protein>
<keyword evidence="3" id="KW-1185">Reference proteome</keyword>
<keyword evidence="1" id="KW-0812">Transmembrane</keyword>
<evidence type="ECO:0000256" key="1">
    <source>
        <dbReference type="SAM" id="Phobius"/>
    </source>
</evidence>
<comment type="caution">
    <text evidence="2">The sequence shown here is derived from an EMBL/GenBank/DDBJ whole genome shotgun (WGS) entry which is preliminary data.</text>
</comment>
<dbReference type="EMBL" id="BJMU01000016">
    <property type="protein sequence ID" value="GEB83716.1"/>
    <property type="molecule type" value="Genomic_DNA"/>
</dbReference>
<feature type="transmembrane region" description="Helical" evidence="1">
    <location>
        <begin position="21"/>
        <end position="43"/>
    </location>
</feature>
<dbReference type="Proteomes" id="UP000317617">
    <property type="component" value="Unassembled WGS sequence"/>
</dbReference>
<sequence>MLEESAIYSQELHRISASVMFLMLIFFALVAILIAICTTPYVARTTALAIVRIFLAVLAFVLSSDVLGAWQAHLSAARDIEKIRLRLMTADRAGYPMSDVLLAMTDYNAAIEGAPEIVPYVYQARRQQLDQRWRDYQNDRTNDRANRQ</sequence>
<keyword evidence="1" id="KW-1133">Transmembrane helix</keyword>
<evidence type="ECO:0000313" key="2">
    <source>
        <dbReference type="EMBL" id="GEB83716.1"/>
    </source>
</evidence>
<organism evidence="2 3">
    <name type="scientific">Acetobacter orleanensis</name>
    <dbReference type="NCBI Taxonomy" id="104099"/>
    <lineage>
        <taxon>Bacteria</taxon>
        <taxon>Pseudomonadati</taxon>
        <taxon>Pseudomonadota</taxon>
        <taxon>Alphaproteobacteria</taxon>
        <taxon>Acetobacterales</taxon>
        <taxon>Acetobacteraceae</taxon>
        <taxon>Acetobacter</taxon>
    </lineage>
</organism>
<evidence type="ECO:0000313" key="3">
    <source>
        <dbReference type="Proteomes" id="UP000317617"/>
    </source>
</evidence>
<proteinExistence type="predicted"/>
<reference evidence="2 3" key="1">
    <citation type="submission" date="2019-06" db="EMBL/GenBank/DDBJ databases">
        <title>Whole genome shotgun sequence of Acetobacter orleanensis NBRC 13752.</title>
        <authorList>
            <person name="Hosoyama A."/>
            <person name="Uohara A."/>
            <person name="Ohji S."/>
            <person name="Ichikawa N."/>
        </authorList>
    </citation>
    <scope>NUCLEOTIDE SEQUENCE [LARGE SCALE GENOMIC DNA]</scope>
    <source>
        <strain evidence="2 3">NBRC 13752</strain>
    </source>
</reference>
<gene>
    <name evidence="2" type="ORF">AOR01nite_21930</name>
</gene>
<feature type="transmembrane region" description="Helical" evidence="1">
    <location>
        <begin position="49"/>
        <end position="70"/>
    </location>
</feature>
<dbReference type="AlphaFoldDB" id="A0A4Y3TMZ3"/>
<accession>A0A4Y3TMZ3</accession>
<evidence type="ECO:0008006" key="4">
    <source>
        <dbReference type="Google" id="ProtNLM"/>
    </source>
</evidence>
<name>A0A4Y3TMZ3_9PROT</name>